<evidence type="ECO:0000256" key="1">
    <source>
        <dbReference type="ARBA" id="ARBA00007447"/>
    </source>
</evidence>
<evidence type="ECO:0000313" key="7">
    <source>
        <dbReference type="Proteomes" id="UP000078340"/>
    </source>
</evidence>
<feature type="active site" evidence="2">
    <location>
        <position position="280"/>
    </location>
</feature>
<dbReference type="InterPro" id="IPR011051">
    <property type="entry name" value="RmlC_Cupin_sf"/>
</dbReference>
<dbReference type="InterPro" id="IPR021109">
    <property type="entry name" value="Peptidase_aspartic_dom_sf"/>
</dbReference>
<dbReference type="Proteomes" id="UP000078340">
    <property type="component" value="Unassembled WGS sequence"/>
</dbReference>
<dbReference type="GO" id="GO:0051213">
    <property type="term" value="F:dioxygenase activity"/>
    <property type="evidence" value="ECO:0007669"/>
    <property type="project" value="UniProtKB-KW"/>
</dbReference>
<comment type="caution">
    <text evidence="6">The sequence shown here is derived from an EMBL/GenBank/DDBJ whole genome shotgun (WGS) entry which is preliminary data.</text>
</comment>
<dbReference type="PANTHER" id="PTHR47966">
    <property type="entry name" value="BETA-SITE APP-CLEAVING ENZYME, ISOFORM A-RELATED"/>
    <property type="match status" value="1"/>
</dbReference>
<name>A0A179HWT7_PURLI</name>
<dbReference type="GO" id="GO:0004190">
    <property type="term" value="F:aspartic-type endopeptidase activity"/>
    <property type="evidence" value="ECO:0007669"/>
    <property type="project" value="InterPro"/>
</dbReference>
<dbReference type="EMBL" id="LSBI01000001">
    <property type="protein sequence ID" value="OAQ93948.1"/>
    <property type="molecule type" value="Genomic_DNA"/>
</dbReference>
<organism evidence="6 7">
    <name type="scientific">Purpureocillium lilacinum</name>
    <name type="common">Paecilomyces lilacinus</name>
    <dbReference type="NCBI Taxonomy" id="33203"/>
    <lineage>
        <taxon>Eukaryota</taxon>
        <taxon>Fungi</taxon>
        <taxon>Dikarya</taxon>
        <taxon>Ascomycota</taxon>
        <taxon>Pezizomycotina</taxon>
        <taxon>Sordariomycetes</taxon>
        <taxon>Hypocreomycetidae</taxon>
        <taxon>Hypocreales</taxon>
        <taxon>Ophiocordycipitaceae</taxon>
        <taxon>Purpureocillium</taxon>
    </lineage>
</organism>
<protein>
    <submittedName>
        <fullName evidence="6">Quercetin 2,3-dioxygenase</fullName>
    </submittedName>
</protein>
<proteinExistence type="inferred from homology"/>
<dbReference type="GO" id="GO:0006508">
    <property type="term" value="P:proteolysis"/>
    <property type="evidence" value="ECO:0007669"/>
    <property type="project" value="InterPro"/>
</dbReference>
<reference evidence="6 7" key="1">
    <citation type="submission" date="2016-02" db="EMBL/GenBank/DDBJ databases">
        <title>Biosynthesis of antibiotic leucinostatins and their inhibition on Phytophthora in bio-control Purpureocillium lilacinum.</title>
        <authorList>
            <person name="Wang G."/>
            <person name="Liu Z."/>
            <person name="Lin R."/>
            <person name="Li E."/>
            <person name="Mao Z."/>
            <person name="Ling J."/>
            <person name="Yin W."/>
            <person name="Xie B."/>
        </authorList>
    </citation>
    <scope>NUCLEOTIDE SEQUENCE [LARGE SCALE GENOMIC DNA]</scope>
    <source>
        <strain evidence="6">PLFJ-1</strain>
    </source>
</reference>
<evidence type="ECO:0000313" key="6">
    <source>
        <dbReference type="EMBL" id="OAQ93948.1"/>
    </source>
</evidence>
<evidence type="ECO:0000259" key="5">
    <source>
        <dbReference type="PROSITE" id="PS51767"/>
    </source>
</evidence>
<dbReference type="PANTHER" id="PTHR47966:SF65">
    <property type="entry name" value="ASPARTIC-TYPE ENDOPEPTIDASE"/>
    <property type="match status" value="1"/>
</dbReference>
<dbReference type="SUPFAM" id="SSF51182">
    <property type="entry name" value="RmlC-like cupins"/>
    <property type="match status" value="1"/>
</dbReference>
<gene>
    <name evidence="6" type="ORF">VFPFJ_00056</name>
</gene>
<evidence type="ECO:0000256" key="4">
    <source>
        <dbReference type="SAM" id="SignalP"/>
    </source>
</evidence>
<keyword evidence="6" id="KW-0560">Oxidoreductase</keyword>
<feature type="chain" id="PRO_5008103877" evidence="4">
    <location>
        <begin position="19"/>
        <end position="956"/>
    </location>
</feature>
<comment type="similarity">
    <text evidence="1">Belongs to the peptidase A1 family.</text>
</comment>
<feature type="disulfide bond" evidence="3">
    <location>
        <begin position="314"/>
        <end position="347"/>
    </location>
</feature>
<feature type="signal peptide" evidence="4">
    <location>
        <begin position="1"/>
        <end position="18"/>
    </location>
</feature>
<dbReference type="Pfam" id="PF00026">
    <property type="entry name" value="Asp"/>
    <property type="match status" value="1"/>
</dbReference>
<dbReference type="InterPro" id="IPR001461">
    <property type="entry name" value="Aspartic_peptidase_A1"/>
</dbReference>
<dbReference type="Gene3D" id="2.60.120.10">
    <property type="entry name" value="Jelly Rolls"/>
    <property type="match status" value="2"/>
</dbReference>
<keyword evidence="4" id="KW-0732">Signal</keyword>
<accession>A0A179HWT7</accession>
<sequence>MLSSLFFAVAALPSAALAYGHVFRDVAKGASVEVEDVVRYPVTAKTKMPSTFGKRQTTVDIISQNEGTFYTIDLVLGTPGQKVTVVFDTGSAELWVNPNCSNAYDPTLCSKFGRFTGSTTLVDAHVKNEIRYGTGGVELAYVYDYVQLGSAKLKQQVFGVALNSNFTATGIMGAGPMGNTWNSSYPLIIDSLVQQGFIKSRAFSLDLRNMGDNRGSVTFGGLDTKKFSGSLEKRPIIPATNTPDKAIRYWVYMDGMSVSSGNGTTTPVFDKVNGVPVFLDSGGTLSQLPTYVVKELLKSFPSAKKNGKVYTVECPARDSKMTIDFKFGNTTVYAPVNDFIWRSGKYCILGAFENDKDAILGDSFLRAAYVVYDQDNKNIYIANNEDCGSNLIAIGKGPNAVPSVVGECRRGLSLVSSSVSSTTTSSQSSSVSAAPVQSSNFTASGNFTWTSAGKTSTARATTSSIVTSTIRTTRTYTITSCAPTVTNCNIGKVTTEVYTSYTTHCPATTHTSQAMSSAMNTTRTGFPDITATYVLPVKYICHNGPSPCPNETRPPPPVVTVLPVVTQSTTVKMKASLLAWSAFATAISSASAVNDTSCPGLNESLIVNVAPDFVRPYVLPKYRGRAVKLTPSQIIRLSITANSSGGAFSLIQHTGKDSGWASARPHTHRQTHEHFYCARGRVELWGKKNITDSSHEARVGTVGDYGNIPPGSIHTFQLTDPDTQLSHVFHPGGFEHLFDVFSLGDWATDSISSPYLAIPEDDAPFGPLTPAMDKLLQGLDLYASPEEEYIPRRDFVNGTASDASLNWHNGTNQLPSDSTIPYFVAKDYGPKYLNSEAGYKIIQPLATSDQTTGGNFTMGTIIMSPKRANETASRAKLPHHFALQMEDGQLALSVRGYGSATLIQGDVAFIPAGVPFTYHATVPFTKFLYMNAGAKGLDHELLGNSVKWNFTAYPSD</sequence>
<feature type="domain" description="Peptidase A1" evidence="5">
    <location>
        <begin position="70"/>
        <end position="382"/>
    </location>
</feature>
<dbReference type="InterPro" id="IPR033121">
    <property type="entry name" value="PEPTIDASE_A1"/>
</dbReference>
<dbReference type="AlphaFoldDB" id="A0A179HWT7"/>
<dbReference type="CDD" id="cd20281">
    <property type="entry name" value="cupin_QDO_C"/>
    <property type="match status" value="1"/>
</dbReference>
<keyword evidence="6" id="KW-0223">Dioxygenase</keyword>
<evidence type="ECO:0000256" key="2">
    <source>
        <dbReference type="PIRSR" id="PIRSR601461-1"/>
    </source>
</evidence>
<evidence type="ECO:0000256" key="3">
    <source>
        <dbReference type="PIRSR" id="PIRSR601461-2"/>
    </source>
</evidence>
<dbReference type="InterPro" id="IPR014710">
    <property type="entry name" value="RmlC-like_jellyroll"/>
</dbReference>
<dbReference type="CDD" id="cd02215">
    <property type="entry name" value="cupin_QDO_N_C"/>
    <property type="match status" value="1"/>
</dbReference>
<dbReference type="PRINTS" id="PR00792">
    <property type="entry name" value="PEPSIN"/>
</dbReference>
<dbReference type="SUPFAM" id="SSF50630">
    <property type="entry name" value="Acid proteases"/>
    <property type="match status" value="1"/>
</dbReference>
<dbReference type="PROSITE" id="PS51767">
    <property type="entry name" value="PEPTIDASE_A1"/>
    <property type="match status" value="1"/>
</dbReference>
<feature type="active site" evidence="2">
    <location>
        <position position="88"/>
    </location>
</feature>
<dbReference type="Gene3D" id="2.40.70.10">
    <property type="entry name" value="Acid Proteases"/>
    <property type="match status" value="2"/>
</dbReference>
<keyword evidence="3" id="KW-1015">Disulfide bond</keyword>